<dbReference type="CDD" id="cd00009">
    <property type="entry name" value="AAA"/>
    <property type="match status" value="1"/>
</dbReference>
<dbReference type="SMART" id="SM00382">
    <property type="entry name" value="AAA"/>
    <property type="match status" value="1"/>
</dbReference>
<dbReference type="InterPro" id="IPR003959">
    <property type="entry name" value="ATPase_AAA_core"/>
</dbReference>
<dbReference type="VEuPathDB" id="MicrosporidiaDB:EHP00_1311"/>
<keyword evidence="2" id="KW-0235">DNA replication</keyword>
<evidence type="ECO:0000256" key="2">
    <source>
        <dbReference type="ARBA" id="ARBA00022705"/>
    </source>
</evidence>
<proteinExistence type="inferred from homology"/>
<keyword evidence="4" id="KW-0067">ATP-binding</keyword>
<organism evidence="6 7">
    <name type="scientific">Ecytonucleospora hepatopenaei</name>
    <dbReference type="NCBI Taxonomy" id="646526"/>
    <lineage>
        <taxon>Eukaryota</taxon>
        <taxon>Fungi</taxon>
        <taxon>Fungi incertae sedis</taxon>
        <taxon>Microsporidia</taxon>
        <taxon>Enterocytozoonidae</taxon>
        <taxon>Ecytonucleospora</taxon>
    </lineage>
</organism>
<dbReference type="SUPFAM" id="SSF48019">
    <property type="entry name" value="post-AAA+ oligomerization domain-like"/>
    <property type="match status" value="1"/>
</dbReference>
<dbReference type="Gene3D" id="1.20.272.10">
    <property type="match status" value="1"/>
</dbReference>
<dbReference type="GO" id="GO:0003677">
    <property type="term" value="F:DNA binding"/>
    <property type="evidence" value="ECO:0007669"/>
    <property type="project" value="InterPro"/>
</dbReference>
<feature type="domain" description="AAA+ ATPase" evidence="5">
    <location>
        <begin position="35"/>
        <end position="154"/>
    </location>
</feature>
<dbReference type="InterPro" id="IPR013748">
    <property type="entry name" value="Rep_factorC_C"/>
</dbReference>
<keyword evidence="7" id="KW-1185">Reference proteome</keyword>
<dbReference type="InterPro" id="IPR050238">
    <property type="entry name" value="DNA_Rep/Repair_Clamp_Loader"/>
</dbReference>
<keyword evidence="3" id="KW-0547">Nucleotide-binding</keyword>
<dbReference type="GO" id="GO:0005663">
    <property type="term" value="C:DNA replication factor C complex"/>
    <property type="evidence" value="ECO:0007669"/>
    <property type="project" value="TreeGrafter"/>
</dbReference>
<evidence type="ECO:0000259" key="5">
    <source>
        <dbReference type="SMART" id="SM00382"/>
    </source>
</evidence>
<dbReference type="GO" id="GO:0006281">
    <property type="term" value="P:DNA repair"/>
    <property type="evidence" value="ECO:0007669"/>
    <property type="project" value="TreeGrafter"/>
</dbReference>
<reference evidence="6 7" key="1">
    <citation type="journal article" date="2017" name="Environ. Microbiol.">
        <title>Decay of the glycolytic pathway and adaptation to intranuclear parasitism within Enterocytozoonidae microsporidia.</title>
        <authorList>
            <person name="Wiredu Boakye D."/>
            <person name="Jaroenlak P."/>
            <person name="Prachumwat A."/>
            <person name="Williams T.A."/>
            <person name="Bateman K.S."/>
            <person name="Itsathitphaisarn O."/>
            <person name="Sritunyalucksana K."/>
            <person name="Paszkiewicz K.H."/>
            <person name="Moore K.A."/>
            <person name="Stentiford G.D."/>
            <person name="Williams B.A."/>
        </authorList>
    </citation>
    <scope>NUCLEOTIDE SEQUENCE [LARGE SCALE GENOMIC DNA]</scope>
    <source>
        <strain evidence="6 7">TH1</strain>
    </source>
</reference>
<evidence type="ECO:0000256" key="3">
    <source>
        <dbReference type="ARBA" id="ARBA00022741"/>
    </source>
</evidence>
<evidence type="ECO:0000313" key="6">
    <source>
        <dbReference type="EMBL" id="OQS54452.1"/>
    </source>
</evidence>
<dbReference type="GO" id="GO:0016887">
    <property type="term" value="F:ATP hydrolysis activity"/>
    <property type="evidence" value="ECO:0007669"/>
    <property type="project" value="InterPro"/>
</dbReference>
<evidence type="ECO:0000313" key="7">
    <source>
        <dbReference type="Proteomes" id="UP000192758"/>
    </source>
</evidence>
<dbReference type="GO" id="GO:0003689">
    <property type="term" value="F:DNA clamp loader activity"/>
    <property type="evidence" value="ECO:0007669"/>
    <property type="project" value="TreeGrafter"/>
</dbReference>
<evidence type="ECO:0000256" key="1">
    <source>
        <dbReference type="ARBA" id="ARBA00005378"/>
    </source>
</evidence>
<gene>
    <name evidence="6" type="primary">RFC4</name>
    <name evidence="6" type="ORF">EHP00_1311</name>
</gene>
<dbReference type="Pfam" id="PF08542">
    <property type="entry name" value="Rep_fac_C"/>
    <property type="match status" value="1"/>
</dbReference>
<dbReference type="GO" id="GO:0005524">
    <property type="term" value="F:ATP binding"/>
    <property type="evidence" value="ECO:0007669"/>
    <property type="project" value="UniProtKB-KW"/>
</dbReference>
<dbReference type="STRING" id="646526.A0A1W0E5I9"/>
<dbReference type="CDD" id="cd18140">
    <property type="entry name" value="HLD_clamp_RFC"/>
    <property type="match status" value="1"/>
</dbReference>
<dbReference type="Pfam" id="PF00004">
    <property type="entry name" value="AAA"/>
    <property type="match status" value="1"/>
</dbReference>
<dbReference type="GO" id="GO:0006271">
    <property type="term" value="P:DNA strand elongation involved in DNA replication"/>
    <property type="evidence" value="ECO:0007669"/>
    <property type="project" value="UniProtKB-ARBA"/>
</dbReference>
<dbReference type="InterPro" id="IPR047854">
    <property type="entry name" value="RFC_lid"/>
</dbReference>
<dbReference type="OrthoDB" id="4199794at2759"/>
<dbReference type="InterPro" id="IPR003593">
    <property type="entry name" value="AAA+_ATPase"/>
</dbReference>
<dbReference type="EMBL" id="MNPJ01000020">
    <property type="protein sequence ID" value="OQS54452.1"/>
    <property type="molecule type" value="Genomic_DNA"/>
</dbReference>
<comment type="caution">
    <text evidence="6">The sequence shown here is derived from an EMBL/GenBank/DDBJ whole genome shotgun (WGS) entry which is preliminary data.</text>
</comment>
<dbReference type="Gene3D" id="3.40.50.300">
    <property type="entry name" value="P-loop containing nucleotide triphosphate hydrolases"/>
    <property type="match status" value="1"/>
</dbReference>
<dbReference type="Proteomes" id="UP000192758">
    <property type="component" value="Unassembled WGS sequence"/>
</dbReference>
<protein>
    <submittedName>
        <fullName evidence="6">RFC4</fullName>
    </submittedName>
</protein>
<comment type="similarity">
    <text evidence="1">Belongs to the activator 1 small subunits family.</text>
</comment>
<dbReference type="PANTHER" id="PTHR11669">
    <property type="entry name" value="REPLICATION FACTOR C / DNA POLYMERASE III GAMMA-TAU SUBUNIT"/>
    <property type="match status" value="1"/>
</dbReference>
<dbReference type="InterPro" id="IPR008921">
    <property type="entry name" value="DNA_pol3_clamp-load_cplx_C"/>
</dbReference>
<dbReference type="Gene3D" id="1.10.8.60">
    <property type="match status" value="1"/>
</dbReference>
<name>A0A1W0E5I9_9MICR</name>
<dbReference type="SUPFAM" id="SSF52540">
    <property type="entry name" value="P-loop containing nucleoside triphosphate hydrolases"/>
    <property type="match status" value="1"/>
</dbReference>
<sequence>MSNNLLLTEKYRPKHLNDVIGNKNIVEMIKNMDDSFPHLLLCGPPGTGKTTIAKILANNFEKVLELNASDDRGIDVVRNRIKTFTQLNCNSKLVILDECDNLTAPAQQALRRIMETKTTKFILICNVVSKVLEPIQSRTAILRFERIVIDEFTDVLMEVCKKEGINLTESGKDALIYLSGGDFRSSLNILQAVSKLDIPIDDNILYEINGVPNRKKLLLLMAAIRTKREDKLIEIVEEMFSEKFDPNDILSGLFTIAKDSDNYEYLKIIAEFQYKMAEGLSSKLQFYSMFAKMMEI</sequence>
<dbReference type="AlphaFoldDB" id="A0A1W0E5I9"/>
<evidence type="ECO:0000256" key="4">
    <source>
        <dbReference type="ARBA" id="ARBA00022840"/>
    </source>
</evidence>
<accession>A0A1W0E5I9</accession>
<dbReference type="PANTHER" id="PTHR11669:SF20">
    <property type="entry name" value="REPLICATION FACTOR C SUBUNIT 4"/>
    <property type="match status" value="1"/>
</dbReference>
<dbReference type="GO" id="GO:0031391">
    <property type="term" value="C:Elg1 RFC-like complex"/>
    <property type="evidence" value="ECO:0007669"/>
    <property type="project" value="UniProtKB-ARBA"/>
</dbReference>
<dbReference type="InterPro" id="IPR027417">
    <property type="entry name" value="P-loop_NTPase"/>
</dbReference>